<dbReference type="OMA" id="VEYHCII"/>
<keyword evidence="2" id="KW-0067">ATP-binding</keyword>
<dbReference type="InterPro" id="IPR045116">
    <property type="entry name" value="Clp1/Grc3"/>
</dbReference>
<dbReference type="Proteomes" id="UP000000702">
    <property type="component" value="Unassembled WGS sequence"/>
</dbReference>
<keyword evidence="1" id="KW-0547">Nucleotide-binding</keyword>
<dbReference type="VEuPathDB" id="TriTrypDB:TcIL3000_0_42280"/>
<protein>
    <submittedName>
        <fullName evidence="5">WGS project CAEQ00000000 data, annotated contig 1731</fullName>
    </submittedName>
</protein>
<evidence type="ECO:0000256" key="1">
    <source>
        <dbReference type="ARBA" id="ARBA00022741"/>
    </source>
</evidence>
<dbReference type="PANTHER" id="PTHR12755:SF4">
    <property type="entry name" value="POLYRIBONUCLEOTIDE 5'-HYDROXYL-KINASE CLP1 P-LOOP DOMAIN-CONTAINING PROTEIN"/>
    <property type="match status" value="1"/>
</dbReference>
<proteinExistence type="predicted"/>
<reference evidence="6" key="1">
    <citation type="submission" date="2011-07" db="EMBL/GenBank/DDBJ databases">
        <title>Divergent evolution of antigenic variation in African trypanosomes.</title>
        <authorList>
            <person name="Jackson A.P."/>
            <person name="Berry A."/>
            <person name="Allison H.C."/>
            <person name="Burton P."/>
            <person name="Anderson J."/>
            <person name="Aslett M."/>
            <person name="Brown R."/>
            <person name="Corton N."/>
            <person name="Harris D."/>
            <person name="Hauser H."/>
            <person name="Gamble J."/>
            <person name="Gilderthorp R."/>
            <person name="McQuillan J."/>
            <person name="Quail M.A."/>
            <person name="Sanders M."/>
            <person name="Van Tonder A."/>
            <person name="Ginger M.L."/>
            <person name="Donelson J.E."/>
            <person name="Field M.C."/>
            <person name="Barry J.D."/>
            <person name="Berriman M."/>
            <person name="Hertz-Fowler C."/>
        </authorList>
    </citation>
    <scope>NUCLEOTIDE SEQUENCE [LARGE SCALE GENOMIC DNA]</scope>
    <source>
        <strain evidence="6">IL3000</strain>
    </source>
</reference>
<evidence type="ECO:0000259" key="3">
    <source>
        <dbReference type="Pfam" id="PF16573"/>
    </source>
</evidence>
<feature type="domain" description="Clp1 P-loop" evidence="4">
    <location>
        <begin position="135"/>
        <end position="297"/>
    </location>
</feature>
<dbReference type="GO" id="GO:0005634">
    <property type="term" value="C:nucleus"/>
    <property type="evidence" value="ECO:0007669"/>
    <property type="project" value="TreeGrafter"/>
</dbReference>
<organism evidence="5 6">
    <name type="scientific">Trypanosoma congolense (strain IL3000)</name>
    <dbReference type="NCBI Taxonomy" id="1068625"/>
    <lineage>
        <taxon>Eukaryota</taxon>
        <taxon>Discoba</taxon>
        <taxon>Euglenozoa</taxon>
        <taxon>Kinetoplastea</taxon>
        <taxon>Metakinetoplastina</taxon>
        <taxon>Trypanosomatida</taxon>
        <taxon>Trypanosomatidae</taxon>
        <taxon>Trypanosoma</taxon>
        <taxon>Nannomonas</taxon>
    </lineage>
</organism>
<evidence type="ECO:0000313" key="5">
    <source>
        <dbReference type="EMBL" id="CCD13479.1"/>
    </source>
</evidence>
<gene>
    <name evidence="5" type="ORF">TCIL3000_0_42280</name>
</gene>
<dbReference type="InterPro" id="IPR032319">
    <property type="entry name" value="CLP1_P"/>
</dbReference>
<evidence type="ECO:0000313" key="6">
    <source>
        <dbReference type="Proteomes" id="UP000000702"/>
    </source>
</evidence>
<dbReference type="Pfam" id="PF16573">
    <property type="entry name" value="CLP1_N"/>
    <property type="match status" value="1"/>
</dbReference>
<dbReference type="Pfam" id="PF16575">
    <property type="entry name" value="CLP1_P"/>
    <property type="match status" value="1"/>
</dbReference>
<sequence>MVIRPTLMSNIDQVSFRLTAGSELVVVVPYETERCFANLKVTSVVGCLDPRVDILGAPGVVDVPYNLVPGVIFTVFAWSNAIVRIEGSKQLIKNCYKSTTHSFTRPIVEYHCLIHNARLLADKQTLFGPMVIVCGRNDAEKHAVARSLVSYATRTGWSPQLVDLDPGVSQMLGSPGTISAGIIEYPLTLDEETTAGPLSVSFFVGSSEAQIKGVSGEVNMYIPYVHYSRLLLSCVSERISRHIGGVSGSSGAIIVLPELRGNSGLLFITDLVRRFNISHVLCIGDDFFFSGLHEKVPKLCDYIGSRDLTDIRIDKLSESFHYQPLDNRPERLSFMIEQYFFGGGAVDIQPSEIRRRYTNITILILKDVDGHIAVSPVEQEALEGIVGCVGALFEASATNEKDTLSLAPFALARVQGIDANGVSLLVSTHSALPERLSMIVGNLRWVTT</sequence>
<feature type="domain" description="Clp1 N-terminal" evidence="3">
    <location>
        <begin position="18"/>
        <end position="119"/>
    </location>
</feature>
<dbReference type="InterPro" id="IPR032324">
    <property type="entry name" value="Clp1_N"/>
</dbReference>
<dbReference type="InterPro" id="IPR027417">
    <property type="entry name" value="P-loop_NTPase"/>
</dbReference>
<dbReference type="GO" id="GO:0051731">
    <property type="term" value="F:polynucleotide 5'-hydroxyl-kinase activity"/>
    <property type="evidence" value="ECO:0007669"/>
    <property type="project" value="InterPro"/>
</dbReference>
<dbReference type="GO" id="GO:0005524">
    <property type="term" value="F:ATP binding"/>
    <property type="evidence" value="ECO:0007669"/>
    <property type="project" value="UniProtKB-KW"/>
</dbReference>
<accession>F9W8E7</accession>
<name>F9W8E7_TRYCI</name>
<evidence type="ECO:0000259" key="4">
    <source>
        <dbReference type="Pfam" id="PF16575"/>
    </source>
</evidence>
<dbReference type="EMBL" id="CAEQ01001165">
    <property type="protein sequence ID" value="CCD13479.1"/>
    <property type="molecule type" value="Genomic_DNA"/>
</dbReference>
<keyword evidence="6" id="KW-1185">Reference proteome</keyword>
<dbReference type="Gene3D" id="3.40.50.300">
    <property type="entry name" value="P-loop containing nucleotide triphosphate hydrolases"/>
    <property type="match status" value="1"/>
</dbReference>
<evidence type="ECO:0000256" key="2">
    <source>
        <dbReference type="ARBA" id="ARBA00022840"/>
    </source>
</evidence>
<dbReference type="PANTHER" id="PTHR12755">
    <property type="entry name" value="CLEAVAGE/POLYADENYLATION FACTOR IA SUBUNIT CLP1P"/>
    <property type="match status" value="1"/>
</dbReference>
<dbReference type="GO" id="GO:0006388">
    <property type="term" value="P:tRNA splicing, via endonucleolytic cleavage and ligation"/>
    <property type="evidence" value="ECO:0007669"/>
    <property type="project" value="TreeGrafter"/>
</dbReference>
<comment type="caution">
    <text evidence="5">The sequence shown here is derived from an EMBL/GenBank/DDBJ whole genome shotgun (WGS) entry which is preliminary data.</text>
</comment>
<reference evidence="5 6" key="2">
    <citation type="journal article" date="2012" name="Proc. Natl. Acad. Sci. U.S.A.">
        <title>Antigenic diversity is generated by distinct evolutionary mechanisms in African trypanosome species.</title>
        <authorList>
            <person name="Jackson A.P."/>
            <person name="Berry A."/>
            <person name="Aslett M."/>
            <person name="Allison H.C."/>
            <person name="Burton P."/>
            <person name="Vavrova-Anderson J."/>
            <person name="Brown R."/>
            <person name="Browne H."/>
            <person name="Corton N."/>
            <person name="Hauser H."/>
            <person name="Gamble J."/>
            <person name="Gilderthorp R."/>
            <person name="Marcello L."/>
            <person name="McQuillan J."/>
            <person name="Otto T.D."/>
            <person name="Quail M.A."/>
            <person name="Sanders M.J."/>
            <person name="van Tonder A."/>
            <person name="Ginger M.L."/>
            <person name="Field M.C."/>
            <person name="Barry J.D."/>
            <person name="Hertz-Fowler C."/>
            <person name="Berriman M."/>
        </authorList>
    </citation>
    <scope>NUCLEOTIDE SEQUENCE [LARGE SCALE GENOMIC DNA]</scope>
    <source>
        <strain evidence="5 6">IL3000</strain>
    </source>
</reference>
<dbReference type="AlphaFoldDB" id="F9W8E7"/>